<evidence type="ECO:0000313" key="1">
    <source>
        <dbReference type="EMBL" id="GBP10331.1"/>
    </source>
</evidence>
<dbReference type="Gene3D" id="1.10.10.10">
    <property type="entry name" value="Winged helix-like DNA-binding domain superfamily/Winged helix DNA-binding domain"/>
    <property type="match status" value="1"/>
</dbReference>
<dbReference type="OrthoDB" id="616263at2759"/>
<dbReference type="GO" id="GO:0044547">
    <property type="term" value="F:DNA topoisomerase binding"/>
    <property type="evidence" value="ECO:0007669"/>
    <property type="project" value="TreeGrafter"/>
</dbReference>
<name>A0A4C1TAJ6_EUMVA</name>
<dbReference type="GO" id="GO:0042800">
    <property type="term" value="F:histone H3K4 methyltransferase activity"/>
    <property type="evidence" value="ECO:0007669"/>
    <property type="project" value="TreeGrafter"/>
</dbReference>
<dbReference type="Proteomes" id="UP000299102">
    <property type="component" value="Unassembled WGS sequence"/>
</dbReference>
<dbReference type="GO" id="GO:0000793">
    <property type="term" value="C:condensed chromosome"/>
    <property type="evidence" value="ECO:0007669"/>
    <property type="project" value="TreeGrafter"/>
</dbReference>
<dbReference type="InterPro" id="IPR001888">
    <property type="entry name" value="Transposase_1"/>
</dbReference>
<dbReference type="GO" id="GO:0046975">
    <property type="term" value="F:histone H3K36 methyltransferase activity"/>
    <property type="evidence" value="ECO:0007669"/>
    <property type="project" value="TreeGrafter"/>
</dbReference>
<evidence type="ECO:0000313" key="2">
    <source>
        <dbReference type="Proteomes" id="UP000299102"/>
    </source>
</evidence>
<protein>
    <submittedName>
        <fullName evidence="1">Mariner Mos1 transposase</fullName>
    </submittedName>
</protein>
<dbReference type="STRING" id="151549.A0A4C1TAJ6"/>
<dbReference type="GO" id="GO:0044774">
    <property type="term" value="P:mitotic DNA integrity checkpoint signaling"/>
    <property type="evidence" value="ECO:0007669"/>
    <property type="project" value="TreeGrafter"/>
</dbReference>
<dbReference type="Pfam" id="PF01359">
    <property type="entry name" value="Transposase_1"/>
    <property type="match status" value="1"/>
</dbReference>
<dbReference type="GO" id="GO:0005634">
    <property type="term" value="C:nucleus"/>
    <property type="evidence" value="ECO:0007669"/>
    <property type="project" value="TreeGrafter"/>
</dbReference>
<dbReference type="GO" id="GO:0035861">
    <property type="term" value="C:site of double-strand break"/>
    <property type="evidence" value="ECO:0007669"/>
    <property type="project" value="TreeGrafter"/>
</dbReference>
<dbReference type="PANTHER" id="PTHR46060">
    <property type="entry name" value="MARINER MOS1 TRANSPOSASE-LIKE PROTEIN"/>
    <property type="match status" value="1"/>
</dbReference>
<dbReference type="EMBL" id="BGZK01000040">
    <property type="protein sequence ID" value="GBP10331.1"/>
    <property type="molecule type" value="Genomic_DNA"/>
</dbReference>
<dbReference type="GO" id="GO:0000729">
    <property type="term" value="P:DNA double-strand break processing"/>
    <property type="evidence" value="ECO:0007669"/>
    <property type="project" value="TreeGrafter"/>
</dbReference>
<proteinExistence type="predicted"/>
<dbReference type="GO" id="GO:0031297">
    <property type="term" value="P:replication fork processing"/>
    <property type="evidence" value="ECO:0007669"/>
    <property type="project" value="TreeGrafter"/>
</dbReference>
<dbReference type="GO" id="GO:0003690">
    <property type="term" value="F:double-stranded DNA binding"/>
    <property type="evidence" value="ECO:0007669"/>
    <property type="project" value="TreeGrafter"/>
</dbReference>
<dbReference type="GO" id="GO:0000014">
    <property type="term" value="F:single-stranded DNA endodeoxyribonuclease activity"/>
    <property type="evidence" value="ECO:0007669"/>
    <property type="project" value="TreeGrafter"/>
</dbReference>
<dbReference type="InterPro" id="IPR036388">
    <property type="entry name" value="WH-like_DNA-bd_sf"/>
</dbReference>
<dbReference type="InterPro" id="IPR052709">
    <property type="entry name" value="Transposase-MT_Hybrid"/>
</dbReference>
<gene>
    <name evidence="1" type="ORF">EVAR_5645_1</name>
</gene>
<sequence>MLRAKAASGIERCALPNQRLRITTPIIHSCRSKKNRILKSPYTRTTDYNGNSTACGCRIKVQLGEDDVLIPSMEQYDNPSRVSIGTKFILLDSLETKLEVLWCCSRGEGFSGHGYLFEPAPPGRAPRCALPGLTYCLHPDPYPESRDVYLVSSTLARFDLGTVNNVEDHQKFEDVKLQAILDEDDTLSQKQMADMLNVAQQTISDRLKAMGKIQKCGKWVPHELNERQMENRKNTCEILLQRHERKSVLHRIVTGDEKWIYFKNPKRRKSWVNPGQPSASTAKPDRFGKKAMLCVWWDQKGVVYYELLKPGETVNTSRYKQQMIDLNNALIEKRPEWARRHGKVILLHDNAPAHKAKEVQDTIKVLGWELLPHPPYSPDLAPSDYHLFSSMGHALAEQRFDSYAEVENWVSDWFASKEEHFYWHGIHKLPKKRFVVESQIRGSAVGCMLHVNACCRQAPTMDFRELTPHTIQQCVPSPLMKLIEGGRYDIRTLLSDESRDDFSAKRGDYPYGYGPNSLPHVDQISLVDDDLYHRYNKFHGGYNHVDHKHNRVNTLNEYVVTFSSNTKEFFMAFCYSRCNMCPSRYTGDDQQEQSIQLVSSGKLAQKKAVMGCVRPLSLFYSDASADGVKREIARSALLLARSDQTERDN</sequence>
<organism evidence="1 2">
    <name type="scientific">Eumeta variegata</name>
    <name type="common">Bagworm moth</name>
    <name type="synonym">Eumeta japonica</name>
    <dbReference type="NCBI Taxonomy" id="151549"/>
    <lineage>
        <taxon>Eukaryota</taxon>
        <taxon>Metazoa</taxon>
        <taxon>Ecdysozoa</taxon>
        <taxon>Arthropoda</taxon>
        <taxon>Hexapoda</taxon>
        <taxon>Insecta</taxon>
        <taxon>Pterygota</taxon>
        <taxon>Neoptera</taxon>
        <taxon>Endopterygota</taxon>
        <taxon>Lepidoptera</taxon>
        <taxon>Glossata</taxon>
        <taxon>Ditrysia</taxon>
        <taxon>Tineoidea</taxon>
        <taxon>Psychidae</taxon>
        <taxon>Oiketicinae</taxon>
        <taxon>Eumeta</taxon>
    </lineage>
</organism>
<dbReference type="GO" id="GO:0006303">
    <property type="term" value="P:double-strand break repair via nonhomologous end joining"/>
    <property type="evidence" value="ECO:0007669"/>
    <property type="project" value="TreeGrafter"/>
</dbReference>
<comment type="caution">
    <text evidence="1">The sequence shown here is derived from an EMBL/GenBank/DDBJ whole genome shotgun (WGS) entry which is preliminary data.</text>
</comment>
<dbReference type="AlphaFoldDB" id="A0A4C1TAJ6"/>
<dbReference type="GO" id="GO:0015074">
    <property type="term" value="P:DNA integration"/>
    <property type="evidence" value="ECO:0007669"/>
    <property type="project" value="TreeGrafter"/>
</dbReference>
<dbReference type="PANTHER" id="PTHR46060:SF2">
    <property type="entry name" value="HISTONE-LYSINE N-METHYLTRANSFERASE SETMAR"/>
    <property type="match status" value="1"/>
</dbReference>
<dbReference type="InterPro" id="IPR036397">
    <property type="entry name" value="RNaseH_sf"/>
</dbReference>
<dbReference type="GO" id="GO:0003697">
    <property type="term" value="F:single-stranded DNA binding"/>
    <property type="evidence" value="ECO:0007669"/>
    <property type="project" value="TreeGrafter"/>
</dbReference>
<keyword evidence="2" id="KW-1185">Reference proteome</keyword>
<reference evidence="1 2" key="1">
    <citation type="journal article" date="2019" name="Commun. Biol.">
        <title>The bagworm genome reveals a unique fibroin gene that provides high tensile strength.</title>
        <authorList>
            <person name="Kono N."/>
            <person name="Nakamura H."/>
            <person name="Ohtoshi R."/>
            <person name="Tomita M."/>
            <person name="Numata K."/>
            <person name="Arakawa K."/>
        </authorList>
    </citation>
    <scope>NUCLEOTIDE SEQUENCE [LARGE SCALE GENOMIC DNA]</scope>
</reference>
<accession>A0A4C1TAJ6</accession>
<dbReference type="Gene3D" id="3.30.420.10">
    <property type="entry name" value="Ribonuclease H-like superfamily/Ribonuclease H"/>
    <property type="match status" value="1"/>
</dbReference>